<accession>A0AAV3SAV0</accession>
<sequence length="55" mass="5959">MSTASLQRLGLGVILVGGFLTTGRPGTFYVIGFLAMLFGLVVVTIAWLHDFESRE</sequence>
<organism evidence="2 3">
    <name type="scientific">Halarchaeum salinum</name>
    <dbReference type="NCBI Taxonomy" id="489912"/>
    <lineage>
        <taxon>Archaea</taxon>
        <taxon>Methanobacteriati</taxon>
        <taxon>Methanobacteriota</taxon>
        <taxon>Stenosarchaea group</taxon>
        <taxon>Halobacteria</taxon>
        <taxon>Halobacteriales</taxon>
        <taxon>Halobacteriaceae</taxon>
    </lineage>
</organism>
<evidence type="ECO:0000256" key="1">
    <source>
        <dbReference type="SAM" id="Phobius"/>
    </source>
</evidence>
<evidence type="ECO:0000313" key="2">
    <source>
        <dbReference type="EMBL" id="GAA0312370.1"/>
    </source>
</evidence>
<protein>
    <recommendedName>
        <fullName evidence="4">DUF2892 domain-containing protein</fullName>
    </recommendedName>
</protein>
<name>A0AAV3SAV0_9EURY</name>
<keyword evidence="1" id="KW-0812">Transmembrane</keyword>
<dbReference type="EMBL" id="BAAABL010000087">
    <property type="protein sequence ID" value="GAA0312370.1"/>
    <property type="molecule type" value="Genomic_DNA"/>
</dbReference>
<keyword evidence="1" id="KW-1133">Transmembrane helix</keyword>
<dbReference type="RefSeq" id="WP_211312804.1">
    <property type="nucleotide sequence ID" value="NZ_BAAABL010000087.1"/>
</dbReference>
<proteinExistence type="predicted"/>
<gene>
    <name evidence="2" type="ORF">GCM10009066_27020</name>
</gene>
<dbReference type="AlphaFoldDB" id="A0AAV3SAV0"/>
<feature type="transmembrane region" description="Helical" evidence="1">
    <location>
        <begin position="28"/>
        <end position="48"/>
    </location>
</feature>
<dbReference type="Proteomes" id="UP001500837">
    <property type="component" value="Unassembled WGS sequence"/>
</dbReference>
<keyword evidence="1" id="KW-0472">Membrane</keyword>
<evidence type="ECO:0000313" key="3">
    <source>
        <dbReference type="Proteomes" id="UP001500837"/>
    </source>
</evidence>
<reference evidence="2 3" key="1">
    <citation type="journal article" date="2019" name="Int. J. Syst. Evol. Microbiol.">
        <title>The Global Catalogue of Microorganisms (GCM) 10K type strain sequencing project: providing services to taxonomists for standard genome sequencing and annotation.</title>
        <authorList>
            <consortium name="The Broad Institute Genomics Platform"/>
            <consortium name="The Broad Institute Genome Sequencing Center for Infectious Disease"/>
            <person name="Wu L."/>
            <person name="Ma J."/>
        </authorList>
    </citation>
    <scope>NUCLEOTIDE SEQUENCE [LARGE SCALE GENOMIC DNA]</scope>
    <source>
        <strain evidence="2 3">JCM 16330</strain>
    </source>
</reference>
<keyword evidence="3" id="KW-1185">Reference proteome</keyword>
<evidence type="ECO:0008006" key="4">
    <source>
        <dbReference type="Google" id="ProtNLM"/>
    </source>
</evidence>
<comment type="caution">
    <text evidence="2">The sequence shown here is derived from an EMBL/GenBank/DDBJ whole genome shotgun (WGS) entry which is preliminary data.</text>
</comment>